<dbReference type="SUPFAM" id="SSF55874">
    <property type="entry name" value="ATPase domain of HSP90 chaperone/DNA topoisomerase II/histidine kinase"/>
    <property type="match status" value="1"/>
</dbReference>
<dbReference type="PRINTS" id="PR00344">
    <property type="entry name" value="BCTRLSENSOR"/>
</dbReference>
<feature type="transmembrane region" description="Helical" evidence="12">
    <location>
        <begin position="43"/>
        <end position="65"/>
    </location>
</feature>
<gene>
    <name evidence="15" type="ORF">D7003_01500</name>
</gene>
<dbReference type="SUPFAM" id="SSF158472">
    <property type="entry name" value="HAMP domain-like"/>
    <property type="match status" value="1"/>
</dbReference>
<dbReference type="EMBL" id="RBED01000023">
    <property type="protein sequence ID" value="RNL60224.1"/>
    <property type="molecule type" value="Genomic_DNA"/>
</dbReference>
<feature type="transmembrane region" description="Helical" evidence="12">
    <location>
        <begin position="207"/>
        <end position="230"/>
    </location>
</feature>
<dbReference type="Gene3D" id="6.10.340.10">
    <property type="match status" value="1"/>
</dbReference>
<dbReference type="SMART" id="SM00304">
    <property type="entry name" value="HAMP"/>
    <property type="match status" value="1"/>
</dbReference>
<dbReference type="AlphaFoldDB" id="A0A3N0C9T7"/>
<keyword evidence="6 12" id="KW-0812">Transmembrane</keyword>
<evidence type="ECO:0000256" key="3">
    <source>
        <dbReference type="ARBA" id="ARBA00012438"/>
    </source>
</evidence>
<sequence length="513" mass="55115">MTSIEDRPGVGRITPEPLDITPRPAEQDATGWSAKIHSVRFRVVAAMVGMMLAGLAGSGLIAFTIQFEDTEAKIDQAILDKATSLVRIVTVNGTNSKDSESRRLHEVAEDIEPRSNEVMAGIVNGGVAWTVEGSPHSKLMMEALFPAAAGLRDPDGPAFGEFDLAGRPLRVVVVPLISPAGPPSTYLLVGRDAGDQWEHNLASVRTYVLVALGTLLAAAAIGSVIAGRLLDPLRRLREATRVVSHEDLTQRVEVRDGADDVTLLAKTFNTMLERLDEGAQQQQQFLDDAGHELRTPITILRGHLELVAVDDPADVIATRDVLLDEVDRMQRLVDDLLLLANSGHPDFLRKEPIRTSALLHQVMEKVHVLAHRNWHLDETADYLVEADPQRLTQALVQLAANAVKYTGPGSTIGLGCSVEGPTAPDGAPLAAADTLLLWVRDDGTGIAVEDQQRIFERFGRAHPGRGQEGAGLGLAIVTAIAQAHGGTAAVESEYGHGSSFLIRIPLQDAGIRI</sequence>
<dbReference type="Gene3D" id="1.10.287.130">
    <property type="match status" value="1"/>
</dbReference>
<dbReference type="RefSeq" id="WP_123253745.1">
    <property type="nucleotide sequence ID" value="NZ_RBED01000023.1"/>
</dbReference>
<dbReference type="InterPro" id="IPR003594">
    <property type="entry name" value="HATPase_dom"/>
</dbReference>
<dbReference type="CDD" id="cd00082">
    <property type="entry name" value="HisKA"/>
    <property type="match status" value="1"/>
</dbReference>
<evidence type="ECO:0000256" key="4">
    <source>
        <dbReference type="ARBA" id="ARBA00022553"/>
    </source>
</evidence>
<dbReference type="PROSITE" id="PS50109">
    <property type="entry name" value="HIS_KIN"/>
    <property type="match status" value="1"/>
</dbReference>
<keyword evidence="10 12" id="KW-0472">Membrane</keyword>
<dbReference type="EC" id="2.7.13.3" evidence="3"/>
<dbReference type="GO" id="GO:0005886">
    <property type="term" value="C:plasma membrane"/>
    <property type="evidence" value="ECO:0007669"/>
    <property type="project" value="UniProtKB-SubCell"/>
</dbReference>
<dbReference type="SUPFAM" id="SSF47384">
    <property type="entry name" value="Homodimeric domain of signal transducing histidine kinase"/>
    <property type="match status" value="1"/>
</dbReference>
<dbReference type="PANTHER" id="PTHR45436">
    <property type="entry name" value="SENSOR HISTIDINE KINASE YKOH"/>
    <property type="match status" value="1"/>
</dbReference>
<evidence type="ECO:0000256" key="9">
    <source>
        <dbReference type="ARBA" id="ARBA00023012"/>
    </source>
</evidence>
<evidence type="ECO:0000313" key="16">
    <source>
        <dbReference type="Proteomes" id="UP000273807"/>
    </source>
</evidence>
<proteinExistence type="predicted"/>
<feature type="domain" description="Histidine kinase" evidence="13">
    <location>
        <begin position="288"/>
        <end position="508"/>
    </location>
</feature>
<dbReference type="Pfam" id="PF00512">
    <property type="entry name" value="HisKA"/>
    <property type="match status" value="1"/>
</dbReference>
<evidence type="ECO:0000259" key="13">
    <source>
        <dbReference type="PROSITE" id="PS50109"/>
    </source>
</evidence>
<evidence type="ECO:0000256" key="6">
    <source>
        <dbReference type="ARBA" id="ARBA00022692"/>
    </source>
</evidence>
<dbReference type="InterPro" id="IPR003661">
    <property type="entry name" value="HisK_dim/P_dom"/>
</dbReference>
<keyword evidence="5" id="KW-0808">Transferase</keyword>
<dbReference type="Pfam" id="PF00672">
    <property type="entry name" value="HAMP"/>
    <property type="match status" value="1"/>
</dbReference>
<evidence type="ECO:0000259" key="14">
    <source>
        <dbReference type="PROSITE" id="PS50885"/>
    </source>
</evidence>
<dbReference type="OrthoDB" id="9786919at2"/>
<dbReference type="Pfam" id="PF02518">
    <property type="entry name" value="HATPase_c"/>
    <property type="match status" value="1"/>
</dbReference>
<dbReference type="PANTHER" id="PTHR45436:SF5">
    <property type="entry name" value="SENSOR HISTIDINE KINASE TRCS"/>
    <property type="match status" value="1"/>
</dbReference>
<name>A0A3N0C9T7_9MICC</name>
<dbReference type="CDD" id="cd06225">
    <property type="entry name" value="HAMP"/>
    <property type="match status" value="1"/>
</dbReference>
<comment type="catalytic activity">
    <reaction evidence="1">
        <text>ATP + protein L-histidine = ADP + protein N-phospho-L-histidine.</text>
        <dbReference type="EC" id="2.7.13.3"/>
    </reaction>
</comment>
<dbReference type="Gene3D" id="3.30.565.10">
    <property type="entry name" value="Histidine kinase-like ATPase, C-terminal domain"/>
    <property type="match status" value="1"/>
</dbReference>
<dbReference type="InterPro" id="IPR004358">
    <property type="entry name" value="Sig_transdc_His_kin-like_C"/>
</dbReference>
<feature type="domain" description="HAMP" evidence="14">
    <location>
        <begin position="227"/>
        <end position="280"/>
    </location>
</feature>
<evidence type="ECO:0000256" key="1">
    <source>
        <dbReference type="ARBA" id="ARBA00000085"/>
    </source>
</evidence>
<evidence type="ECO:0000256" key="2">
    <source>
        <dbReference type="ARBA" id="ARBA00004236"/>
    </source>
</evidence>
<keyword evidence="4" id="KW-0597">Phosphoprotein</keyword>
<keyword evidence="9" id="KW-0902">Two-component regulatory system</keyword>
<keyword evidence="8 12" id="KW-1133">Transmembrane helix</keyword>
<dbReference type="InterPro" id="IPR005467">
    <property type="entry name" value="His_kinase_dom"/>
</dbReference>
<protein>
    <recommendedName>
        <fullName evidence="3">histidine kinase</fullName>
        <ecNumber evidence="3">2.7.13.3</ecNumber>
    </recommendedName>
</protein>
<evidence type="ECO:0000256" key="7">
    <source>
        <dbReference type="ARBA" id="ARBA00022777"/>
    </source>
</evidence>
<organism evidence="15 16">
    <name type="scientific">Arthrobacter oryzae</name>
    <dbReference type="NCBI Taxonomy" id="409290"/>
    <lineage>
        <taxon>Bacteria</taxon>
        <taxon>Bacillati</taxon>
        <taxon>Actinomycetota</taxon>
        <taxon>Actinomycetes</taxon>
        <taxon>Micrococcales</taxon>
        <taxon>Micrococcaceae</taxon>
        <taxon>Arthrobacter</taxon>
    </lineage>
</organism>
<dbReference type="PROSITE" id="PS50885">
    <property type="entry name" value="HAMP"/>
    <property type="match status" value="1"/>
</dbReference>
<evidence type="ECO:0000256" key="12">
    <source>
        <dbReference type="SAM" id="Phobius"/>
    </source>
</evidence>
<keyword evidence="16" id="KW-1185">Reference proteome</keyword>
<comment type="caution">
    <text evidence="15">The sequence shown here is derived from an EMBL/GenBank/DDBJ whole genome shotgun (WGS) entry which is preliminary data.</text>
</comment>
<evidence type="ECO:0000313" key="15">
    <source>
        <dbReference type="EMBL" id="RNL60224.1"/>
    </source>
</evidence>
<dbReference type="Proteomes" id="UP000273807">
    <property type="component" value="Unassembled WGS sequence"/>
</dbReference>
<dbReference type="InterPro" id="IPR036097">
    <property type="entry name" value="HisK_dim/P_sf"/>
</dbReference>
<reference evidence="15 16" key="1">
    <citation type="submission" date="2018-10" db="EMBL/GenBank/DDBJ databases">
        <title>Genome sequencing of Arthrobacter oryzae TNB02.</title>
        <authorList>
            <person name="Cho Y.-J."/>
            <person name="Cho A."/>
            <person name="Kim O.-S."/>
        </authorList>
    </citation>
    <scope>NUCLEOTIDE SEQUENCE [LARGE SCALE GENOMIC DNA]</scope>
    <source>
        <strain evidence="15 16">TNB02</strain>
    </source>
</reference>
<keyword evidence="7 15" id="KW-0418">Kinase</keyword>
<dbReference type="SMART" id="SM00388">
    <property type="entry name" value="HisKA"/>
    <property type="match status" value="1"/>
</dbReference>
<evidence type="ECO:0000256" key="11">
    <source>
        <dbReference type="SAM" id="MobiDB-lite"/>
    </source>
</evidence>
<evidence type="ECO:0000256" key="8">
    <source>
        <dbReference type="ARBA" id="ARBA00022989"/>
    </source>
</evidence>
<comment type="subcellular location">
    <subcellularLocation>
        <location evidence="2">Cell membrane</location>
    </subcellularLocation>
</comment>
<dbReference type="InterPro" id="IPR050428">
    <property type="entry name" value="TCS_sensor_his_kinase"/>
</dbReference>
<feature type="region of interest" description="Disordered" evidence="11">
    <location>
        <begin position="1"/>
        <end position="27"/>
    </location>
</feature>
<evidence type="ECO:0000256" key="5">
    <source>
        <dbReference type="ARBA" id="ARBA00022679"/>
    </source>
</evidence>
<accession>A0A3N0C9T7</accession>
<evidence type="ECO:0000256" key="10">
    <source>
        <dbReference type="ARBA" id="ARBA00023136"/>
    </source>
</evidence>
<dbReference type="GO" id="GO:0000155">
    <property type="term" value="F:phosphorelay sensor kinase activity"/>
    <property type="evidence" value="ECO:0007669"/>
    <property type="project" value="InterPro"/>
</dbReference>
<dbReference type="InterPro" id="IPR036890">
    <property type="entry name" value="HATPase_C_sf"/>
</dbReference>
<dbReference type="SMART" id="SM00387">
    <property type="entry name" value="HATPase_c"/>
    <property type="match status" value="1"/>
</dbReference>
<dbReference type="InterPro" id="IPR003660">
    <property type="entry name" value="HAMP_dom"/>
</dbReference>
<dbReference type="CDD" id="cd00075">
    <property type="entry name" value="HATPase"/>
    <property type="match status" value="1"/>
</dbReference>